<evidence type="ECO:0000313" key="2">
    <source>
        <dbReference type="Proteomes" id="UP000095464"/>
    </source>
</evidence>
<proteinExistence type="predicted"/>
<gene>
    <name evidence="1" type="ORF">ASS94_00545</name>
</gene>
<dbReference type="AlphaFoldDB" id="A0AAP7IFJ4"/>
<protein>
    <submittedName>
        <fullName evidence="1">Uncharacterized protein</fullName>
    </submittedName>
</protein>
<evidence type="ECO:0000313" key="1">
    <source>
        <dbReference type="EMBL" id="OEK59029.1"/>
    </source>
</evidence>
<accession>A0AAP7IFJ4</accession>
<dbReference type="Proteomes" id="UP000095464">
    <property type="component" value="Unassembled WGS sequence"/>
</dbReference>
<reference evidence="2" key="1">
    <citation type="submission" date="2015-11" db="EMBL/GenBank/DDBJ databases">
        <title>Genomic diversity of Staphylococcus saprophyticus strains from urinary tract infections, animal surfaces, and fermented foods.</title>
        <authorList>
            <person name="Wolfe B.E."/>
        </authorList>
    </citation>
    <scope>NUCLEOTIDE SEQUENCE [LARGE SCALE GENOMIC DNA]</scope>
    <source>
        <strain evidence="2">738_7</strain>
    </source>
</reference>
<sequence>MNQAIENRIQALVSLTNGSYQDIKEVTSIEFSRTPFDKTKHNYFVFIENLKSNELNHMLNQFLLCKEAKQ</sequence>
<organism evidence="1 2">
    <name type="scientific">Staphylococcus equorum</name>
    <dbReference type="NCBI Taxonomy" id="246432"/>
    <lineage>
        <taxon>Bacteria</taxon>
        <taxon>Bacillati</taxon>
        <taxon>Bacillota</taxon>
        <taxon>Bacilli</taxon>
        <taxon>Bacillales</taxon>
        <taxon>Staphylococcaceae</taxon>
        <taxon>Staphylococcus</taxon>
    </lineage>
</organism>
<dbReference type="EMBL" id="LNPX01000003">
    <property type="protein sequence ID" value="OEK59029.1"/>
    <property type="molecule type" value="Genomic_DNA"/>
</dbReference>
<name>A0AAP7IFJ4_9STAP</name>
<comment type="caution">
    <text evidence="1">The sequence shown here is derived from an EMBL/GenBank/DDBJ whole genome shotgun (WGS) entry which is preliminary data.</text>
</comment>
<dbReference type="RefSeq" id="WP_069813051.1">
    <property type="nucleotide sequence ID" value="NZ_JARGCI010000001.1"/>
</dbReference>